<evidence type="ECO:0000313" key="6">
    <source>
        <dbReference type="Proteomes" id="UP001500575"/>
    </source>
</evidence>
<dbReference type="RefSeq" id="WP_425573944.1">
    <property type="nucleotide sequence ID" value="NZ_BAAAQQ010000002.1"/>
</dbReference>
<dbReference type="Proteomes" id="UP001500575">
    <property type="component" value="Unassembled WGS sequence"/>
</dbReference>
<keyword evidence="6" id="KW-1185">Reference proteome</keyword>
<comment type="similarity">
    <text evidence="3">Belongs to the bacterial ribosomal protein bS16 family.</text>
</comment>
<feature type="compositionally biased region" description="Basic and acidic residues" evidence="4">
    <location>
        <begin position="137"/>
        <end position="164"/>
    </location>
</feature>
<reference evidence="6" key="1">
    <citation type="journal article" date="2019" name="Int. J. Syst. Evol. Microbiol.">
        <title>The Global Catalogue of Microorganisms (GCM) 10K type strain sequencing project: providing services to taxonomists for standard genome sequencing and annotation.</title>
        <authorList>
            <consortium name="The Broad Institute Genomics Platform"/>
            <consortium name="The Broad Institute Genome Sequencing Center for Infectious Disease"/>
            <person name="Wu L."/>
            <person name="Ma J."/>
        </authorList>
    </citation>
    <scope>NUCLEOTIDE SEQUENCE [LARGE SCALE GENOMIC DNA]</scope>
    <source>
        <strain evidence="6">JCM 16021</strain>
    </source>
</reference>
<dbReference type="EMBL" id="BAAAQQ010000002">
    <property type="protein sequence ID" value="GAA2116111.1"/>
    <property type="molecule type" value="Genomic_DNA"/>
</dbReference>
<evidence type="ECO:0000256" key="4">
    <source>
        <dbReference type="SAM" id="MobiDB-lite"/>
    </source>
</evidence>
<dbReference type="InterPro" id="IPR000307">
    <property type="entry name" value="Ribosomal_bS16"/>
</dbReference>
<accession>A0ABP5JJ11</accession>
<sequence length="206" mass="22088">MSVKIRLKRLGKIRVPQYRIVVVDSRKKRDGRVIEEIGKYHPKEDPSFIEVVSDRAQYWLGVGAQPSEPVAAILKVTGDWQKFKGEPGAEGTLRVKEPKRSKLDVFNEALKDAQSEPRGEAVTKKAAAKKSAPAAEKGAEKPAEAKADEAKADEAKADEAKADEAVAETPAETPAQVPASETPEGAAEEAEAAETVTAEDAGKSES</sequence>
<dbReference type="HAMAP" id="MF_00385">
    <property type="entry name" value="Ribosomal_bS16"/>
    <property type="match status" value="1"/>
</dbReference>
<feature type="region of interest" description="Disordered" evidence="4">
    <location>
        <begin position="111"/>
        <end position="206"/>
    </location>
</feature>
<dbReference type="PROSITE" id="PS00732">
    <property type="entry name" value="RIBOSOMAL_S16"/>
    <property type="match status" value="1"/>
</dbReference>
<dbReference type="NCBIfam" id="NF011093">
    <property type="entry name" value="PRK14520.1"/>
    <property type="match status" value="1"/>
</dbReference>
<dbReference type="PANTHER" id="PTHR12919:SF20">
    <property type="entry name" value="SMALL RIBOSOMAL SUBUNIT PROTEIN BS16M"/>
    <property type="match status" value="1"/>
</dbReference>
<name>A0ABP5JJ11_9ACTN</name>
<gene>
    <name evidence="3" type="primary">rpsP</name>
    <name evidence="5" type="ORF">GCM10009843_06090</name>
</gene>
<dbReference type="NCBIfam" id="TIGR00002">
    <property type="entry name" value="S16"/>
    <property type="match status" value="1"/>
</dbReference>
<keyword evidence="2 3" id="KW-0687">Ribonucleoprotein</keyword>
<evidence type="ECO:0000256" key="2">
    <source>
        <dbReference type="ARBA" id="ARBA00023274"/>
    </source>
</evidence>
<comment type="caution">
    <text evidence="5">The sequence shown here is derived from an EMBL/GenBank/DDBJ whole genome shotgun (WGS) entry which is preliminary data.</text>
</comment>
<feature type="compositionally biased region" description="Low complexity" evidence="4">
    <location>
        <begin position="167"/>
        <end position="185"/>
    </location>
</feature>
<dbReference type="InterPro" id="IPR020592">
    <property type="entry name" value="Ribosomal_bS16_CS"/>
</dbReference>
<evidence type="ECO:0000313" key="5">
    <source>
        <dbReference type="EMBL" id="GAA2116111.1"/>
    </source>
</evidence>
<evidence type="ECO:0000256" key="1">
    <source>
        <dbReference type="ARBA" id="ARBA00022980"/>
    </source>
</evidence>
<organism evidence="5 6">
    <name type="scientific">Nocardioides bigeumensis</name>
    <dbReference type="NCBI Taxonomy" id="433657"/>
    <lineage>
        <taxon>Bacteria</taxon>
        <taxon>Bacillati</taxon>
        <taxon>Actinomycetota</taxon>
        <taxon>Actinomycetes</taxon>
        <taxon>Propionibacteriales</taxon>
        <taxon>Nocardioidaceae</taxon>
        <taxon>Nocardioides</taxon>
    </lineage>
</organism>
<protein>
    <recommendedName>
        <fullName evidence="3">Small ribosomal subunit protein bS16</fullName>
    </recommendedName>
</protein>
<dbReference type="PANTHER" id="PTHR12919">
    <property type="entry name" value="30S RIBOSOMAL PROTEIN S16"/>
    <property type="match status" value="1"/>
</dbReference>
<evidence type="ECO:0000256" key="3">
    <source>
        <dbReference type="HAMAP-Rule" id="MF_00385"/>
    </source>
</evidence>
<keyword evidence="1 3" id="KW-0689">Ribosomal protein</keyword>
<proteinExistence type="inferred from homology"/>
<feature type="compositionally biased region" description="Basic and acidic residues" evidence="4">
    <location>
        <begin position="111"/>
        <end position="123"/>
    </location>
</feature>
<dbReference type="Pfam" id="PF00886">
    <property type="entry name" value="Ribosomal_S16"/>
    <property type="match status" value="1"/>
</dbReference>
<dbReference type="InterPro" id="IPR023803">
    <property type="entry name" value="Ribosomal_bS16_dom_sf"/>
</dbReference>
<dbReference type="Gene3D" id="3.30.1320.10">
    <property type="match status" value="1"/>
</dbReference>
<dbReference type="SUPFAM" id="SSF54565">
    <property type="entry name" value="Ribosomal protein S16"/>
    <property type="match status" value="1"/>
</dbReference>